<reference evidence="1" key="1">
    <citation type="submission" date="2021-02" db="EMBL/GenBank/DDBJ databases">
        <authorList>
            <person name="Nowell W R."/>
        </authorList>
    </citation>
    <scope>NUCLEOTIDE SEQUENCE</scope>
</reference>
<comment type="caution">
    <text evidence="1">The sequence shown here is derived from an EMBL/GenBank/DDBJ whole genome shotgun (WGS) entry which is preliminary data.</text>
</comment>
<evidence type="ECO:0000313" key="2">
    <source>
        <dbReference type="Proteomes" id="UP000663844"/>
    </source>
</evidence>
<organism evidence="1 2">
    <name type="scientific">Adineta steineri</name>
    <dbReference type="NCBI Taxonomy" id="433720"/>
    <lineage>
        <taxon>Eukaryota</taxon>
        <taxon>Metazoa</taxon>
        <taxon>Spiralia</taxon>
        <taxon>Gnathifera</taxon>
        <taxon>Rotifera</taxon>
        <taxon>Eurotatoria</taxon>
        <taxon>Bdelloidea</taxon>
        <taxon>Adinetida</taxon>
        <taxon>Adinetidae</taxon>
        <taxon>Adineta</taxon>
    </lineage>
</organism>
<feature type="non-terminal residue" evidence="1">
    <location>
        <position position="1"/>
    </location>
</feature>
<accession>A0A820QD12</accession>
<evidence type="ECO:0000313" key="1">
    <source>
        <dbReference type="EMBL" id="CAF4420899.1"/>
    </source>
</evidence>
<dbReference type="AlphaFoldDB" id="A0A820QD12"/>
<protein>
    <submittedName>
        <fullName evidence="1">Uncharacterized protein</fullName>
    </submittedName>
</protein>
<gene>
    <name evidence="1" type="ORF">OXD698_LOCUS52630</name>
</gene>
<sequence>IKKNDVIKLAQLLQDYANDKLTKDEYLLKAKQILEEQSLGI</sequence>
<dbReference type="EMBL" id="CAJOAZ010028874">
    <property type="protein sequence ID" value="CAF4420899.1"/>
    <property type="molecule type" value="Genomic_DNA"/>
</dbReference>
<proteinExistence type="predicted"/>
<dbReference type="Proteomes" id="UP000663844">
    <property type="component" value="Unassembled WGS sequence"/>
</dbReference>
<name>A0A820QD12_9BILA</name>